<accession>A0A562NFT7</accession>
<gene>
    <name evidence="2" type="ORF">IQ24_03188</name>
</gene>
<dbReference type="RefSeq" id="WP_145399275.1">
    <property type="nucleotide sequence ID" value="NZ_VLKU01000011.1"/>
</dbReference>
<dbReference type="EMBL" id="VLKU01000011">
    <property type="protein sequence ID" value="TWI30964.1"/>
    <property type="molecule type" value="Genomic_DNA"/>
</dbReference>
<name>A0A562NFT7_9RHOB</name>
<comment type="caution">
    <text evidence="2">The sequence shown here is derived from an EMBL/GenBank/DDBJ whole genome shotgun (WGS) entry which is preliminary data.</text>
</comment>
<evidence type="ECO:0000259" key="1">
    <source>
        <dbReference type="Pfam" id="PF01909"/>
    </source>
</evidence>
<keyword evidence="3" id="KW-1185">Reference proteome</keyword>
<dbReference type="Pfam" id="PF01909">
    <property type="entry name" value="NTP_transf_2"/>
    <property type="match status" value="1"/>
</dbReference>
<sequence>MMKNSEKTADFIEELQRSENIIDLLRNRGLHLTKFAGKLTGDAETVGILLVGSVAEGYATDASDIDFLILSYSNRDEVDFSTSLSIESGNSLETLTYLDGVEINTEVVLWDDHVTIAESLAKLSADVALNRHISKMPMIDNYTLRFLHRLRTGIVVYGEDVIEQFRTDFHIDSLPLYISIKKFVLARESLEDAKSADPEVFGLIEFICRDVIEHCCLSLAAANGFTSQSRRFVLNWIADLTEAEQEFPLFVRLRERLIGIVPLPPAEKSALVDEIEGLVQATMSVLQMDHTRRRLLDQIFADISYAQ</sequence>
<dbReference type="InterPro" id="IPR043519">
    <property type="entry name" value="NT_sf"/>
</dbReference>
<dbReference type="SUPFAM" id="SSF81301">
    <property type="entry name" value="Nucleotidyltransferase"/>
    <property type="match status" value="1"/>
</dbReference>
<dbReference type="AlphaFoldDB" id="A0A562NFT7"/>
<evidence type="ECO:0000313" key="3">
    <source>
        <dbReference type="Proteomes" id="UP000316225"/>
    </source>
</evidence>
<dbReference type="InterPro" id="IPR002934">
    <property type="entry name" value="Polymerase_NTP_transf_dom"/>
</dbReference>
<dbReference type="OrthoDB" id="9978993at2"/>
<reference evidence="2 3" key="1">
    <citation type="journal article" date="2015" name="Stand. Genomic Sci.">
        <title>Genomic Encyclopedia of Bacterial and Archaeal Type Strains, Phase III: the genomes of soil and plant-associated and newly described type strains.</title>
        <authorList>
            <person name="Whitman W.B."/>
            <person name="Woyke T."/>
            <person name="Klenk H.P."/>
            <person name="Zhou Y."/>
            <person name="Lilburn T.G."/>
            <person name="Beck B.J."/>
            <person name="De Vos P."/>
            <person name="Vandamme P."/>
            <person name="Eisen J.A."/>
            <person name="Garrity G."/>
            <person name="Hugenholtz P."/>
            <person name="Kyrpides N.C."/>
        </authorList>
    </citation>
    <scope>NUCLEOTIDE SEQUENCE [LARGE SCALE GENOMIC DNA]</scope>
    <source>
        <strain evidence="2 3">CGMCC 1.5364</strain>
    </source>
</reference>
<dbReference type="GO" id="GO:0016779">
    <property type="term" value="F:nucleotidyltransferase activity"/>
    <property type="evidence" value="ECO:0007669"/>
    <property type="project" value="InterPro"/>
</dbReference>
<dbReference type="Gene3D" id="3.30.460.10">
    <property type="entry name" value="Beta Polymerase, domain 2"/>
    <property type="match status" value="1"/>
</dbReference>
<feature type="domain" description="Polymerase nucleotidyl transferase" evidence="1">
    <location>
        <begin position="45"/>
        <end position="91"/>
    </location>
</feature>
<organism evidence="2 3">
    <name type="scientific">Paracoccus sulfuroxidans</name>
    <dbReference type="NCBI Taxonomy" id="384678"/>
    <lineage>
        <taxon>Bacteria</taxon>
        <taxon>Pseudomonadati</taxon>
        <taxon>Pseudomonadota</taxon>
        <taxon>Alphaproteobacteria</taxon>
        <taxon>Rhodobacterales</taxon>
        <taxon>Paracoccaceae</taxon>
        <taxon>Paracoccus</taxon>
    </lineage>
</organism>
<proteinExistence type="predicted"/>
<dbReference type="Proteomes" id="UP000316225">
    <property type="component" value="Unassembled WGS sequence"/>
</dbReference>
<evidence type="ECO:0000313" key="2">
    <source>
        <dbReference type="EMBL" id="TWI30964.1"/>
    </source>
</evidence>
<protein>
    <submittedName>
        <fullName evidence="2">Nucleotidyltransferase-like protein</fullName>
    </submittedName>
</protein>
<keyword evidence="2" id="KW-0808">Transferase</keyword>